<dbReference type="Pfam" id="PF00069">
    <property type="entry name" value="Pkinase"/>
    <property type="match status" value="1"/>
</dbReference>
<dbReference type="PANTHER" id="PTHR43289:SF6">
    <property type="entry name" value="SERINE_THREONINE-PROTEIN KINASE NEKL-3"/>
    <property type="match status" value="1"/>
</dbReference>
<keyword evidence="1" id="KW-0808">Transferase</keyword>
<keyword evidence="3 8" id="KW-0418">Kinase</keyword>
<evidence type="ECO:0000259" key="7">
    <source>
        <dbReference type="PROSITE" id="PS50011"/>
    </source>
</evidence>
<gene>
    <name evidence="8" type="ORF">Premu_2817</name>
</gene>
<dbReference type="eggNOG" id="COG0515">
    <property type="taxonomic scope" value="Bacteria"/>
</dbReference>
<sequence>MEMNTSSIHLIATGKDGGKDVLIIGLKEAFRSKPNYQRYMRQEYNRGKDLDSNDIFKYIALKEDSDIGLAVETEWEDCRTLTEWLQEGHTDDEKRRVFRQVTNAISYMHSRGMVHGNLNAGNVFITRKSDDVKLLTFRLRYTDILKQPQDLLKYVAPEAKDGTVGLDDRADIYSLGVLLKDMGFSTEYHNVIEKCCRFGRNERFESVAQLMDAVDRRRFNRPSDELTDAQPSMSSNKKMAVIIAAIAVLACVAVALLVVQRGGGQNQTEPSQTEQVDSSAQGNADMYSTNSQQPQASQSADTTQNQPADTDQVQGDNAFLNDLVPQMHADLDKIYNSEEDPAVIHAKVGAYYKGLRRALKKQHKSAGQLDAFDKAFAEYIQQKNQ</sequence>
<keyword evidence="6" id="KW-1133">Transmembrane helix</keyword>
<feature type="domain" description="Protein kinase" evidence="7">
    <location>
        <begin position="1"/>
        <end position="257"/>
    </location>
</feature>
<keyword evidence="4" id="KW-0067">ATP-binding</keyword>
<protein>
    <submittedName>
        <fullName evidence="8">Serine/threonine protein kinase</fullName>
    </submittedName>
</protein>
<evidence type="ECO:0000313" key="9">
    <source>
        <dbReference type="Proteomes" id="UP000002772"/>
    </source>
</evidence>
<keyword evidence="9" id="KW-1185">Reference proteome</keyword>
<dbReference type="PROSITE" id="PS50011">
    <property type="entry name" value="PROTEIN_KINASE_DOM"/>
    <property type="match status" value="1"/>
</dbReference>
<dbReference type="Gene3D" id="1.10.510.10">
    <property type="entry name" value="Transferase(Phosphotransferase) domain 1"/>
    <property type="match status" value="1"/>
</dbReference>
<proteinExistence type="predicted"/>
<evidence type="ECO:0000256" key="2">
    <source>
        <dbReference type="ARBA" id="ARBA00022741"/>
    </source>
</evidence>
<dbReference type="RefSeq" id="WP_007576185.1">
    <property type="nucleotide sequence ID" value="NZ_BPTS01000002.1"/>
</dbReference>
<dbReference type="InterPro" id="IPR011009">
    <property type="entry name" value="Kinase-like_dom_sf"/>
</dbReference>
<evidence type="ECO:0000256" key="1">
    <source>
        <dbReference type="ARBA" id="ARBA00022679"/>
    </source>
</evidence>
<evidence type="ECO:0000256" key="3">
    <source>
        <dbReference type="ARBA" id="ARBA00022777"/>
    </source>
</evidence>
<dbReference type="Proteomes" id="UP000002772">
    <property type="component" value="Unassembled WGS sequence"/>
</dbReference>
<keyword evidence="2" id="KW-0547">Nucleotide-binding</keyword>
<dbReference type="SUPFAM" id="SSF56112">
    <property type="entry name" value="Protein kinase-like (PK-like)"/>
    <property type="match status" value="1"/>
</dbReference>
<dbReference type="HOGENOM" id="CLU_692345_0_0_10"/>
<organism evidence="8 9">
    <name type="scientific">Hallella multisaccharivorax DSM 17128</name>
    <dbReference type="NCBI Taxonomy" id="688246"/>
    <lineage>
        <taxon>Bacteria</taxon>
        <taxon>Pseudomonadati</taxon>
        <taxon>Bacteroidota</taxon>
        <taxon>Bacteroidia</taxon>
        <taxon>Bacteroidales</taxon>
        <taxon>Prevotellaceae</taxon>
        <taxon>Hallella</taxon>
    </lineage>
</organism>
<evidence type="ECO:0000256" key="5">
    <source>
        <dbReference type="SAM" id="MobiDB-lite"/>
    </source>
</evidence>
<dbReference type="PANTHER" id="PTHR43289">
    <property type="entry name" value="MITOGEN-ACTIVATED PROTEIN KINASE KINASE KINASE 20-RELATED"/>
    <property type="match status" value="1"/>
</dbReference>
<name>F8N5K5_9BACT</name>
<dbReference type="GO" id="GO:0004674">
    <property type="term" value="F:protein serine/threonine kinase activity"/>
    <property type="evidence" value="ECO:0007669"/>
    <property type="project" value="UniProtKB-KW"/>
</dbReference>
<feature type="compositionally biased region" description="Polar residues" evidence="5">
    <location>
        <begin position="266"/>
        <end position="313"/>
    </location>
</feature>
<dbReference type="AlphaFoldDB" id="F8N5K5"/>
<keyword evidence="6" id="KW-0812">Transmembrane</keyword>
<dbReference type="STRING" id="688246.Premu_2817"/>
<keyword evidence="8" id="KW-0723">Serine/threonine-protein kinase</keyword>
<keyword evidence="6" id="KW-0472">Membrane</keyword>
<feature type="transmembrane region" description="Helical" evidence="6">
    <location>
        <begin position="239"/>
        <end position="259"/>
    </location>
</feature>
<evidence type="ECO:0000256" key="4">
    <source>
        <dbReference type="ARBA" id="ARBA00022840"/>
    </source>
</evidence>
<dbReference type="SMART" id="SM00220">
    <property type="entry name" value="S_TKc"/>
    <property type="match status" value="1"/>
</dbReference>
<evidence type="ECO:0000256" key="6">
    <source>
        <dbReference type="SAM" id="Phobius"/>
    </source>
</evidence>
<reference evidence="9" key="1">
    <citation type="journal article" date="2011" name="Stand. Genomic Sci.">
        <title>Non-contiguous finished genome sequence of the opportunistic oral pathogen Prevotella multisaccharivorax type strain (PPPA20).</title>
        <authorList>
            <person name="Pati A."/>
            <person name="Gronow S."/>
            <person name="Lu M."/>
            <person name="Lapidus A."/>
            <person name="Nolan M."/>
            <person name="Lucas S."/>
            <person name="Hammon N."/>
            <person name="Deshpande S."/>
            <person name="Cheng J.F."/>
            <person name="Tapia R."/>
            <person name="Han C."/>
            <person name="Goodwin L."/>
            <person name="Pitluck S."/>
            <person name="Liolios K."/>
            <person name="Pagani I."/>
            <person name="Mavromatis K."/>
            <person name="Mikhailova N."/>
            <person name="Huntemann M."/>
            <person name="Chen A."/>
            <person name="Palaniappan K."/>
            <person name="Land M."/>
            <person name="Hauser L."/>
            <person name="Detter J.C."/>
            <person name="Brambilla E.M."/>
            <person name="Rohde M."/>
            <person name="Goker M."/>
            <person name="Woyke T."/>
            <person name="Bristow J."/>
            <person name="Eisen J.A."/>
            <person name="Markowitz V."/>
            <person name="Hugenholtz P."/>
            <person name="Kyrpides N.C."/>
            <person name="Klenk H.P."/>
            <person name="Ivanova N."/>
        </authorList>
    </citation>
    <scope>NUCLEOTIDE SEQUENCE [LARGE SCALE GENOMIC DNA]</scope>
    <source>
        <strain evidence="9">DSM 17128</strain>
    </source>
</reference>
<dbReference type="GO" id="GO:0005524">
    <property type="term" value="F:ATP binding"/>
    <property type="evidence" value="ECO:0007669"/>
    <property type="project" value="UniProtKB-KW"/>
</dbReference>
<dbReference type="EMBL" id="GL945017">
    <property type="protein sequence ID" value="EGN58163.1"/>
    <property type="molecule type" value="Genomic_DNA"/>
</dbReference>
<feature type="region of interest" description="Disordered" evidence="5">
    <location>
        <begin position="263"/>
        <end position="313"/>
    </location>
</feature>
<evidence type="ECO:0000313" key="8">
    <source>
        <dbReference type="EMBL" id="EGN58163.1"/>
    </source>
</evidence>
<dbReference type="InterPro" id="IPR000719">
    <property type="entry name" value="Prot_kinase_dom"/>
</dbReference>
<dbReference type="OrthoDB" id="9813021at2"/>
<accession>F8N5K5</accession>